<proteinExistence type="predicted"/>
<sequence length="424" mass="47014">MMVGARLENCMYNVISGTQSTTLFITNHRAWRTAHSRLKEDSQRTQTHNASIGQSYSSITGSDENAIKHPQWMRPHRGVRIDPKPAPLEAVSPADCPRDCVGSPVEHFLNRYGVGCLENILSGSEDEDVHLESINRFFERLKCVPEVEQLIEDSRATVGIRSKAAQCGDGPQAKESSLPTSNTALQFLSASSDGAVGKESKEPDNTNAYTTETNLELPFSDTSEGKKSKSTNPKVELVIREDWMLVSANEAERPKRECQSCELLKVVLEMSTDSLKTETSGKRINLELAVCKSVDDERHREILLDQPLIKKSSDSCLGPIRHSSTNLEVAPHNGVTEPGQQGDRSPAPSPSTIKKKRRRKKRVSIEPVDAGQVIQRQLLASHSDSEEDRMEAHNILSSAEFSLSSCILRHTRTASQTQRAIWAY</sequence>
<feature type="compositionally biased region" description="Basic residues" evidence="1">
    <location>
        <begin position="353"/>
        <end position="362"/>
    </location>
</feature>
<dbReference type="AlphaFoldDB" id="A0ABD0Y5U1"/>
<feature type="region of interest" description="Disordered" evidence="1">
    <location>
        <begin position="314"/>
        <end position="364"/>
    </location>
</feature>
<name>A0ABD0Y5U1_UMBPY</name>
<reference evidence="2 3" key="1">
    <citation type="submission" date="2024-06" db="EMBL/GenBank/DDBJ databases">
        <authorList>
            <person name="Pan Q."/>
            <person name="Wen M."/>
            <person name="Jouanno E."/>
            <person name="Zahm M."/>
            <person name="Klopp C."/>
            <person name="Cabau C."/>
            <person name="Louis A."/>
            <person name="Berthelot C."/>
            <person name="Parey E."/>
            <person name="Roest Crollius H."/>
            <person name="Montfort J."/>
            <person name="Robinson-Rechavi M."/>
            <person name="Bouchez O."/>
            <person name="Lampietro C."/>
            <person name="Lopez Roques C."/>
            <person name="Donnadieu C."/>
            <person name="Postlethwait J."/>
            <person name="Bobe J."/>
            <person name="Verreycken H."/>
            <person name="Guiguen Y."/>
        </authorList>
    </citation>
    <scope>NUCLEOTIDE SEQUENCE [LARGE SCALE GENOMIC DNA]</scope>
    <source>
        <strain evidence="2">Up_M1</strain>
        <tissue evidence="2">Testis</tissue>
    </source>
</reference>
<feature type="compositionally biased region" description="Polar residues" evidence="1">
    <location>
        <begin position="205"/>
        <end position="214"/>
    </location>
</feature>
<gene>
    <name evidence="2" type="ORF">UPYG_G00010590</name>
</gene>
<dbReference type="Proteomes" id="UP001557470">
    <property type="component" value="Unassembled WGS sequence"/>
</dbReference>
<feature type="region of interest" description="Disordered" evidence="1">
    <location>
        <begin position="37"/>
        <end position="60"/>
    </location>
</feature>
<evidence type="ECO:0000313" key="3">
    <source>
        <dbReference type="Proteomes" id="UP001557470"/>
    </source>
</evidence>
<dbReference type="EMBL" id="JAGEUA010000001">
    <property type="protein sequence ID" value="KAL1021241.1"/>
    <property type="molecule type" value="Genomic_DNA"/>
</dbReference>
<accession>A0ABD0Y5U1</accession>
<evidence type="ECO:0000256" key="1">
    <source>
        <dbReference type="SAM" id="MobiDB-lite"/>
    </source>
</evidence>
<protein>
    <submittedName>
        <fullName evidence="2">Uncharacterized protein</fullName>
    </submittedName>
</protein>
<feature type="compositionally biased region" description="Polar residues" evidence="1">
    <location>
        <begin position="44"/>
        <end position="60"/>
    </location>
</feature>
<comment type="caution">
    <text evidence="2">The sequence shown here is derived from an EMBL/GenBank/DDBJ whole genome shotgun (WGS) entry which is preliminary data.</text>
</comment>
<keyword evidence="3" id="KW-1185">Reference proteome</keyword>
<feature type="region of interest" description="Disordered" evidence="1">
    <location>
        <begin position="192"/>
        <end position="231"/>
    </location>
</feature>
<organism evidence="2 3">
    <name type="scientific">Umbra pygmaea</name>
    <name type="common">Eastern mudminnow</name>
    <dbReference type="NCBI Taxonomy" id="75934"/>
    <lineage>
        <taxon>Eukaryota</taxon>
        <taxon>Metazoa</taxon>
        <taxon>Chordata</taxon>
        <taxon>Craniata</taxon>
        <taxon>Vertebrata</taxon>
        <taxon>Euteleostomi</taxon>
        <taxon>Actinopterygii</taxon>
        <taxon>Neopterygii</taxon>
        <taxon>Teleostei</taxon>
        <taxon>Protacanthopterygii</taxon>
        <taxon>Esociformes</taxon>
        <taxon>Umbridae</taxon>
        <taxon>Umbra</taxon>
    </lineage>
</organism>
<evidence type="ECO:0000313" key="2">
    <source>
        <dbReference type="EMBL" id="KAL1021241.1"/>
    </source>
</evidence>